<dbReference type="OrthoDB" id="153651at2"/>
<proteinExistence type="predicted"/>
<name>A0A402B022_9CHLR</name>
<organism evidence="2 3">
    <name type="scientific">Dictyobacter alpinus</name>
    <dbReference type="NCBI Taxonomy" id="2014873"/>
    <lineage>
        <taxon>Bacteria</taxon>
        <taxon>Bacillati</taxon>
        <taxon>Chloroflexota</taxon>
        <taxon>Ktedonobacteria</taxon>
        <taxon>Ktedonobacterales</taxon>
        <taxon>Dictyobacteraceae</taxon>
        <taxon>Dictyobacter</taxon>
    </lineage>
</organism>
<protein>
    <submittedName>
        <fullName evidence="2">Uncharacterized protein</fullName>
    </submittedName>
</protein>
<sequence length="294" mass="33650">MAFTQDELQSLNTIMEQKLLVQRRELERTFDLRLQAMRREFEQRVITLHHDLLHTVSQRLNDQHTRTHEVIQQKIDSQQTTFIQALEHAFELHQQQQQQVYEDTIEHALAAQLLAIEQMMQRSMTASANTEFATPYTIDGQPEFDTIEVQAEIPWEELAVLVDQALEGRVDILQKTVLAALKELGQTLQVQIKTLQLSLSQASISPATDTLYSSHESAAATQHTAKSIERLEELIEAMQVAMTSNSALISNRLYHHQQLPLERAHPTQDTRSHLSDLSSYHTYPSVPEPVGENE</sequence>
<feature type="region of interest" description="Disordered" evidence="1">
    <location>
        <begin position="264"/>
        <end position="294"/>
    </location>
</feature>
<comment type="caution">
    <text evidence="2">The sequence shown here is derived from an EMBL/GenBank/DDBJ whole genome shotgun (WGS) entry which is preliminary data.</text>
</comment>
<reference evidence="3" key="1">
    <citation type="submission" date="2018-12" db="EMBL/GenBank/DDBJ databases">
        <title>Tengunoibacter tsumagoiensis gen. nov., sp. nov., Dictyobacter kobayashii sp. nov., D. alpinus sp. nov., and D. joshuensis sp. nov. and description of Dictyobacteraceae fam. nov. within the order Ktedonobacterales isolated from Tengu-no-mugimeshi.</title>
        <authorList>
            <person name="Wang C.M."/>
            <person name="Zheng Y."/>
            <person name="Sakai Y."/>
            <person name="Toyoda A."/>
            <person name="Minakuchi Y."/>
            <person name="Abe K."/>
            <person name="Yokota A."/>
            <person name="Yabe S."/>
        </authorList>
    </citation>
    <scope>NUCLEOTIDE SEQUENCE [LARGE SCALE GENOMIC DNA]</scope>
    <source>
        <strain evidence="3">Uno16</strain>
    </source>
</reference>
<evidence type="ECO:0000313" key="2">
    <source>
        <dbReference type="EMBL" id="GCE24690.1"/>
    </source>
</evidence>
<dbReference type="RefSeq" id="WP_126625370.1">
    <property type="nucleotide sequence ID" value="NZ_BIFT01000001.1"/>
</dbReference>
<accession>A0A402B022</accession>
<keyword evidence="3" id="KW-1185">Reference proteome</keyword>
<dbReference type="EMBL" id="BIFT01000001">
    <property type="protein sequence ID" value="GCE24690.1"/>
    <property type="molecule type" value="Genomic_DNA"/>
</dbReference>
<dbReference type="AlphaFoldDB" id="A0A402B022"/>
<evidence type="ECO:0000256" key="1">
    <source>
        <dbReference type="SAM" id="MobiDB-lite"/>
    </source>
</evidence>
<evidence type="ECO:0000313" key="3">
    <source>
        <dbReference type="Proteomes" id="UP000287171"/>
    </source>
</evidence>
<dbReference type="Proteomes" id="UP000287171">
    <property type="component" value="Unassembled WGS sequence"/>
</dbReference>
<gene>
    <name evidence="2" type="ORF">KDA_01740</name>
</gene>
<feature type="compositionally biased region" description="Basic and acidic residues" evidence="1">
    <location>
        <begin position="264"/>
        <end position="274"/>
    </location>
</feature>